<feature type="transmembrane region" description="Helical" evidence="6">
    <location>
        <begin position="51"/>
        <end position="70"/>
    </location>
</feature>
<dbReference type="EMBL" id="WOCD01000003">
    <property type="protein sequence ID" value="MUH72520.1"/>
    <property type="molecule type" value="Genomic_DNA"/>
</dbReference>
<keyword evidence="5 6" id="KW-0472">Membrane</keyword>
<reference evidence="7 8" key="1">
    <citation type="submission" date="2019-11" db="EMBL/GenBank/DDBJ databases">
        <title>P. haliotis isolates from Z. marina roots.</title>
        <authorList>
            <person name="Cohen M."/>
            <person name="Jospin G."/>
            <person name="Eisen J.A."/>
            <person name="Coil D.A."/>
        </authorList>
    </citation>
    <scope>NUCLEOTIDE SEQUENCE [LARGE SCALE GENOMIC DNA]</scope>
    <source>
        <strain evidence="7 8">UCD-MCMsp1aY</strain>
    </source>
</reference>
<comment type="similarity">
    <text evidence="2">Belongs to the TMEM86 family.</text>
</comment>
<organism evidence="7 8">
    <name type="scientific">Psychrosphaera haliotis</name>
    <dbReference type="NCBI Taxonomy" id="555083"/>
    <lineage>
        <taxon>Bacteria</taxon>
        <taxon>Pseudomonadati</taxon>
        <taxon>Pseudomonadota</taxon>
        <taxon>Gammaproteobacteria</taxon>
        <taxon>Alteromonadales</taxon>
        <taxon>Pseudoalteromonadaceae</taxon>
        <taxon>Psychrosphaera</taxon>
    </lineage>
</organism>
<dbReference type="GO" id="GO:0016787">
    <property type="term" value="F:hydrolase activity"/>
    <property type="evidence" value="ECO:0007669"/>
    <property type="project" value="TreeGrafter"/>
</dbReference>
<evidence type="ECO:0000256" key="3">
    <source>
        <dbReference type="ARBA" id="ARBA00022692"/>
    </source>
</evidence>
<protein>
    <submittedName>
        <fullName evidence="7">Lysoplasmalogenase</fullName>
    </submittedName>
</protein>
<keyword evidence="3 6" id="KW-0812">Transmembrane</keyword>
<dbReference type="InterPro" id="IPR012506">
    <property type="entry name" value="TMEM86B-like"/>
</dbReference>
<comment type="subcellular location">
    <subcellularLocation>
        <location evidence="1">Membrane</location>
        <topology evidence="1">Multi-pass membrane protein</topology>
    </subcellularLocation>
</comment>
<feature type="transmembrane region" description="Helical" evidence="6">
    <location>
        <begin position="104"/>
        <end position="125"/>
    </location>
</feature>
<dbReference type="PANTHER" id="PTHR31885:SF6">
    <property type="entry name" value="GH04784P"/>
    <property type="match status" value="1"/>
</dbReference>
<dbReference type="AlphaFoldDB" id="A0A6N8FBZ4"/>
<evidence type="ECO:0000256" key="1">
    <source>
        <dbReference type="ARBA" id="ARBA00004141"/>
    </source>
</evidence>
<keyword evidence="8" id="KW-1185">Reference proteome</keyword>
<evidence type="ECO:0000313" key="7">
    <source>
        <dbReference type="EMBL" id="MUH72520.1"/>
    </source>
</evidence>
<feature type="transmembrane region" description="Helical" evidence="6">
    <location>
        <begin position="132"/>
        <end position="153"/>
    </location>
</feature>
<feature type="transmembrane region" description="Helical" evidence="6">
    <location>
        <begin position="159"/>
        <end position="178"/>
    </location>
</feature>
<dbReference type="RefSeq" id="WP_155695691.1">
    <property type="nucleotide sequence ID" value="NZ_WOCD01000003.1"/>
</dbReference>
<dbReference type="Pfam" id="PF07947">
    <property type="entry name" value="YhhN"/>
    <property type="match status" value="1"/>
</dbReference>
<dbReference type="PANTHER" id="PTHR31885">
    <property type="entry name" value="GH04784P"/>
    <property type="match status" value="1"/>
</dbReference>
<evidence type="ECO:0000256" key="4">
    <source>
        <dbReference type="ARBA" id="ARBA00022989"/>
    </source>
</evidence>
<accession>A0A6N8FBZ4</accession>
<sequence length="186" mass="20645">MQYLHKALPIFMLIGFVWFSLAGKFRLLLLGALAFSAAGDILLALPINNSFVFGLSAFFVAHVFYLFLICHYKKPTFAANKMTLSFVTYFIVMMAFVLPKTDTLLIPVLFYMLVIFAMAMSTLGLKNQNPLITLGALTFVVSDSIIATNKFVVTVPAEGVSIMTTYYLAQVLLVMGFVKGQKKARI</sequence>
<name>A0A6N8FBZ4_9GAMM</name>
<dbReference type="OrthoDB" id="5592477at2"/>
<dbReference type="GO" id="GO:0016020">
    <property type="term" value="C:membrane"/>
    <property type="evidence" value="ECO:0007669"/>
    <property type="project" value="UniProtKB-SubCell"/>
</dbReference>
<feature type="transmembrane region" description="Helical" evidence="6">
    <location>
        <begin position="82"/>
        <end position="98"/>
    </location>
</feature>
<dbReference type="Proteomes" id="UP000439994">
    <property type="component" value="Unassembled WGS sequence"/>
</dbReference>
<comment type="caution">
    <text evidence="7">The sequence shown here is derived from an EMBL/GenBank/DDBJ whole genome shotgun (WGS) entry which is preliminary data.</text>
</comment>
<proteinExistence type="inferred from homology"/>
<evidence type="ECO:0000313" key="8">
    <source>
        <dbReference type="Proteomes" id="UP000439994"/>
    </source>
</evidence>
<keyword evidence="4 6" id="KW-1133">Transmembrane helix</keyword>
<evidence type="ECO:0000256" key="6">
    <source>
        <dbReference type="SAM" id="Phobius"/>
    </source>
</evidence>
<evidence type="ECO:0000256" key="2">
    <source>
        <dbReference type="ARBA" id="ARBA00007375"/>
    </source>
</evidence>
<gene>
    <name evidence="7" type="ORF">GNP35_08480</name>
</gene>
<evidence type="ECO:0000256" key="5">
    <source>
        <dbReference type="ARBA" id="ARBA00023136"/>
    </source>
</evidence>